<sequence length="129" mass="15245">MILYMHTYAWRSSSLVGSFAAHGGYGTVMMFEGVEIERDFEEHRTARLEKEQRRLQRRQLPERRNYMIQFRNRNTEPPVLKRNRGAYNVGNYRRDAARTMTSRILTAENLPGWSLKYSDTTILELALTK</sequence>
<reference evidence="1 2" key="1">
    <citation type="journal article" date="2024" name="BMC Genomics">
        <title>De novo assembly and annotation of Popillia japonica's genome with initial clues to its potential as an invasive pest.</title>
        <authorList>
            <person name="Cucini C."/>
            <person name="Boschi S."/>
            <person name="Funari R."/>
            <person name="Cardaioli E."/>
            <person name="Iannotti N."/>
            <person name="Marturano G."/>
            <person name="Paoli F."/>
            <person name="Bruttini M."/>
            <person name="Carapelli A."/>
            <person name="Frati F."/>
            <person name="Nardi F."/>
        </authorList>
    </citation>
    <scope>NUCLEOTIDE SEQUENCE [LARGE SCALE GENOMIC DNA]</scope>
    <source>
        <strain evidence="1">DMR45628</strain>
    </source>
</reference>
<comment type="caution">
    <text evidence="1">The sequence shown here is derived from an EMBL/GenBank/DDBJ whole genome shotgun (WGS) entry which is preliminary data.</text>
</comment>
<evidence type="ECO:0000313" key="1">
    <source>
        <dbReference type="EMBL" id="KAK9739416.1"/>
    </source>
</evidence>
<accession>A0AAW1M0G5</accession>
<evidence type="ECO:0000313" key="2">
    <source>
        <dbReference type="Proteomes" id="UP001458880"/>
    </source>
</evidence>
<organism evidence="1 2">
    <name type="scientific">Popillia japonica</name>
    <name type="common">Japanese beetle</name>
    <dbReference type="NCBI Taxonomy" id="7064"/>
    <lineage>
        <taxon>Eukaryota</taxon>
        <taxon>Metazoa</taxon>
        <taxon>Ecdysozoa</taxon>
        <taxon>Arthropoda</taxon>
        <taxon>Hexapoda</taxon>
        <taxon>Insecta</taxon>
        <taxon>Pterygota</taxon>
        <taxon>Neoptera</taxon>
        <taxon>Endopterygota</taxon>
        <taxon>Coleoptera</taxon>
        <taxon>Polyphaga</taxon>
        <taxon>Scarabaeiformia</taxon>
        <taxon>Scarabaeidae</taxon>
        <taxon>Rutelinae</taxon>
        <taxon>Popillia</taxon>
    </lineage>
</organism>
<gene>
    <name evidence="1" type="ORF">QE152_g9033</name>
</gene>
<dbReference type="AlphaFoldDB" id="A0AAW1M0G5"/>
<protein>
    <submittedName>
        <fullName evidence="1">Uncharacterized protein</fullName>
    </submittedName>
</protein>
<name>A0AAW1M0G5_POPJA</name>
<proteinExistence type="predicted"/>
<dbReference type="EMBL" id="JASPKY010000075">
    <property type="protein sequence ID" value="KAK9739416.1"/>
    <property type="molecule type" value="Genomic_DNA"/>
</dbReference>
<dbReference type="Proteomes" id="UP001458880">
    <property type="component" value="Unassembled WGS sequence"/>
</dbReference>
<keyword evidence="2" id="KW-1185">Reference proteome</keyword>